<proteinExistence type="predicted"/>
<reference evidence="1" key="1">
    <citation type="journal article" date="2020" name="Stud. Mycol.">
        <title>101 Dothideomycetes genomes: a test case for predicting lifestyles and emergence of pathogens.</title>
        <authorList>
            <person name="Haridas S."/>
            <person name="Albert R."/>
            <person name="Binder M."/>
            <person name="Bloem J."/>
            <person name="Labutti K."/>
            <person name="Salamov A."/>
            <person name="Andreopoulos B."/>
            <person name="Baker S."/>
            <person name="Barry K."/>
            <person name="Bills G."/>
            <person name="Bluhm B."/>
            <person name="Cannon C."/>
            <person name="Castanera R."/>
            <person name="Culley D."/>
            <person name="Daum C."/>
            <person name="Ezra D."/>
            <person name="Gonzalez J."/>
            <person name="Henrissat B."/>
            <person name="Kuo A."/>
            <person name="Liang C."/>
            <person name="Lipzen A."/>
            <person name="Lutzoni F."/>
            <person name="Magnuson J."/>
            <person name="Mondo S."/>
            <person name="Nolan M."/>
            <person name="Ohm R."/>
            <person name="Pangilinan J."/>
            <person name="Park H.-J."/>
            <person name="Ramirez L."/>
            <person name="Alfaro M."/>
            <person name="Sun H."/>
            <person name="Tritt A."/>
            <person name="Yoshinaga Y."/>
            <person name="Zwiers L.-H."/>
            <person name="Turgeon B."/>
            <person name="Goodwin S."/>
            <person name="Spatafora J."/>
            <person name="Crous P."/>
            <person name="Grigoriev I."/>
        </authorList>
    </citation>
    <scope>NUCLEOTIDE SEQUENCE</scope>
    <source>
        <strain evidence="1">CBS 279.74</strain>
    </source>
</reference>
<dbReference type="Proteomes" id="UP000799428">
    <property type="component" value="Unassembled WGS sequence"/>
</dbReference>
<protein>
    <submittedName>
        <fullName evidence="1">Uncharacterized protein</fullName>
    </submittedName>
</protein>
<sequence length="123" mass="13940">MYINSSRYLYSVYSPLQIYMCGSACALSQAYYRLTVDGLTVDRLTVDGLTVDRLTVDGLTVDRLTVDRLTIDRLTTDLLCVGLLCVGSRRVYINHHECQLTRDGGRDAGARRGRYSKRRRVVL</sequence>
<dbReference type="AlphaFoldDB" id="A0A6G1JT13"/>
<gene>
    <name evidence="1" type="ORF">K504DRAFT_451808</name>
</gene>
<evidence type="ECO:0000313" key="2">
    <source>
        <dbReference type="Proteomes" id="UP000799428"/>
    </source>
</evidence>
<organism evidence="1 2">
    <name type="scientific">Pleomassaria siparia CBS 279.74</name>
    <dbReference type="NCBI Taxonomy" id="1314801"/>
    <lineage>
        <taxon>Eukaryota</taxon>
        <taxon>Fungi</taxon>
        <taxon>Dikarya</taxon>
        <taxon>Ascomycota</taxon>
        <taxon>Pezizomycotina</taxon>
        <taxon>Dothideomycetes</taxon>
        <taxon>Pleosporomycetidae</taxon>
        <taxon>Pleosporales</taxon>
        <taxon>Pleomassariaceae</taxon>
        <taxon>Pleomassaria</taxon>
    </lineage>
</organism>
<name>A0A6G1JT13_9PLEO</name>
<keyword evidence="2" id="KW-1185">Reference proteome</keyword>
<evidence type="ECO:0000313" key="1">
    <source>
        <dbReference type="EMBL" id="KAF2703307.1"/>
    </source>
</evidence>
<accession>A0A6G1JT13</accession>
<dbReference type="EMBL" id="MU005788">
    <property type="protein sequence ID" value="KAF2703307.1"/>
    <property type="molecule type" value="Genomic_DNA"/>
</dbReference>